<dbReference type="AlphaFoldDB" id="A0A6M0RSE4"/>
<protein>
    <submittedName>
        <fullName evidence="1">Uncharacterized protein</fullName>
    </submittedName>
</protein>
<evidence type="ECO:0000313" key="2">
    <source>
        <dbReference type="Proteomes" id="UP000481033"/>
    </source>
</evidence>
<gene>
    <name evidence="1" type="ORF">DXZ20_24285</name>
</gene>
<proteinExistence type="predicted"/>
<organism evidence="1 2">
    <name type="scientific">Adonisia turfae CCMR0081</name>
    <dbReference type="NCBI Taxonomy" id="2292702"/>
    <lineage>
        <taxon>Bacteria</taxon>
        <taxon>Bacillati</taxon>
        <taxon>Cyanobacteriota</taxon>
        <taxon>Adonisia</taxon>
        <taxon>Adonisia turfae</taxon>
    </lineage>
</organism>
<dbReference type="Proteomes" id="UP000481033">
    <property type="component" value="Unassembled WGS sequence"/>
</dbReference>
<name>A0A6M0RSE4_9CYAN</name>
<keyword evidence="2" id="KW-1185">Reference proteome</keyword>
<comment type="caution">
    <text evidence="1">The sequence shown here is derived from an EMBL/GenBank/DDBJ whole genome shotgun (WGS) entry which is preliminary data.</text>
</comment>
<accession>A0A6M0RSE4</accession>
<reference evidence="1 2" key="1">
    <citation type="journal article" date="2020" name="Microb. Ecol.">
        <title>Ecogenomics of the Marine Benthic Filamentous Cyanobacterium Adonisia.</title>
        <authorList>
            <person name="Walter J.M."/>
            <person name="Coutinho F.H."/>
            <person name="Leomil L."/>
            <person name="Hargreaves P.I."/>
            <person name="Campeao M.E."/>
            <person name="Vieira V.V."/>
            <person name="Silva B.S."/>
            <person name="Fistarol G.O."/>
            <person name="Salomon P.S."/>
            <person name="Sawabe T."/>
            <person name="Mino S."/>
            <person name="Hosokawa M."/>
            <person name="Miyashita H."/>
            <person name="Maruyama F."/>
            <person name="van Verk M.C."/>
            <person name="Dutilh B.E."/>
            <person name="Thompson C.C."/>
            <person name="Thompson F.L."/>
        </authorList>
    </citation>
    <scope>NUCLEOTIDE SEQUENCE [LARGE SCALE GENOMIC DNA]</scope>
    <source>
        <strain evidence="1 2">CCMR0081</strain>
    </source>
</reference>
<sequence length="198" mass="22712">MAYFSDLSPSFIWLDESSSTEFLSIERLSIRRYSESEVFWSWPQERQGETLEFISDLSIGEATLYQVSYAGSESLTSDEAYVFEVYENADSNDPDITLPFKVIDEKSQQQIKDDLLSMGLTPTGGISDQLIHQRIKYFLSHEYSNNKLDDISEKYSSADYDFKDVLIYDAISEVFNLAVSSERAPYLNVLQAFCDPEE</sequence>
<dbReference type="EMBL" id="QXHD01000004">
    <property type="protein sequence ID" value="NEZ58702.1"/>
    <property type="molecule type" value="Genomic_DNA"/>
</dbReference>
<evidence type="ECO:0000313" key="1">
    <source>
        <dbReference type="EMBL" id="NEZ58702.1"/>
    </source>
</evidence>